<feature type="transmembrane region" description="Helical" evidence="1">
    <location>
        <begin position="189"/>
        <end position="207"/>
    </location>
</feature>
<keyword evidence="1" id="KW-0812">Transmembrane</keyword>
<keyword evidence="1" id="KW-1133">Transmembrane helix</keyword>
<feature type="transmembrane region" description="Helical" evidence="1">
    <location>
        <begin position="348"/>
        <end position="370"/>
    </location>
</feature>
<dbReference type="AlphaFoldDB" id="A0A2S7N0I5"/>
<dbReference type="InterPro" id="IPR010288">
    <property type="entry name" value="EcsB_ABC"/>
</dbReference>
<feature type="transmembrane region" description="Helical" evidence="1">
    <location>
        <begin position="58"/>
        <end position="80"/>
    </location>
</feature>
<evidence type="ECO:0000313" key="3">
    <source>
        <dbReference type="Proteomes" id="UP000239663"/>
    </source>
</evidence>
<organism evidence="2 3">
    <name type="scientific">Pradoshia eiseniae</name>
    <dbReference type="NCBI Taxonomy" id="2064768"/>
    <lineage>
        <taxon>Bacteria</taxon>
        <taxon>Bacillati</taxon>
        <taxon>Bacillota</taxon>
        <taxon>Bacilli</taxon>
        <taxon>Bacillales</taxon>
        <taxon>Bacillaceae</taxon>
        <taxon>Pradoshia</taxon>
    </lineage>
</organism>
<dbReference type="GO" id="GO:0016020">
    <property type="term" value="C:membrane"/>
    <property type="evidence" value="ECO:0007669"/>
    <property type="project" value="InterPro"/>
</dbReference>
<evidence type="ECO:0000313" key="2">
    <source>
        <dbReference type="EMBL" id="PQD95520.1"/>
    </source>
</evidence>
<evidence type="ECO:0000256" key="1">
    <source>
        <dbReference type="SAM" id="Phobius"/>
    </source>
</evidence>
<dbReference type="Proteomes" id="UP000239663">
    <property type="component" value="Unassembled WGS sequence"/>
</dbReference>
<keyword evidence="3" id="KW-1185">Reference proteome</keyword>
<dbReference type="EMBL" id="PKOZ01000004">
    <property type="protein sequence ID" value="PQD95520.1"/>
    <property type="molecule type" value="Genomic_DNA"/>
</dbReference>
<feature type="transmembrane region" description="Helical" evidence="1">
    <location>
        <begin position="376"/>
        <end position="395"/>
    </location>
</feature>
<protein>
    <submittedName>
        <fullName evidence="2">ABC transporter permease</fullName>
    </submittedName>
</protein>
<feature type="transmembrane region" description="Helical" evidence="1">
    <location>
        <begin position="21"/>
        <end position="46"/>
    </location>
</feature>
<gene>
    <name evidence="2" type="ORF">CYL18_09565</name>
</gene>
<dbReference type="RefSeq" id="WP_104849275.1">
    <property type="nucleotide sequence ID" value="NZ_PKOZ01000004.1"/>
</dbReference>
<proteinExistence type="predicted"/>
<reference evidence="2 3" key="1">
    <citation type="submission" date="2017-12" db="EMBL/GenBank/DDBJ databases">
        <title>Taxonomic description and draft genome of Pradoshia cofamensis Gen. nov., sp. nov., a thermotolerant bacillale isolated from anterior gut of earthworm Eisenia fetida.</title>
        <authorList>
            <person name="Saha T."/>
            <person name="Chakraborty R."/>
        </authorList>
    </citation>
    <scope>NUCLEOTIDE SEQUENCE [LARGE SCALE GENOMIC DNA]</scope>
    <source>
        <strain evidence="2 3">EAG3</strain>
    </source>
</reference>
<sequence length="401" mass="45854">MKIESLWRDRFNHYLKETGKYLKYIFNGHLVFVMIILIGGAGYYYSEWVKTLTPDFPASFIMAIILGLVVTISPLTTFFREPDIVFLLPIETRLGAYVKKSYVFSLVMQLYVLLIVQAILTPMYSQVMGEEALSFLGLLIVLLVLKAMNLAGRWFVLYDREPYAPFVDTLVRLALNAVLVYLIVGGANLLFILFAFALLAGLCLYYVKSSRNAVLQWERLIELENGRMAAFYRVANLFTDVPKLREKITERKWLSGIVRLLSGKTKNPFSYLYARTFVRANDYFGLYVRLSVIAFLVVAFADLGWGSIFVSLLFLYMTGLQLLPIWHHHDQKMTLELYPYDSSYRKKAVMDLLTVLLVIQCFFFAFGILIGGSLQSAGVSLLLGLVVIVFFRSYASHKMEA</sequence>
<feature type="transmembrane region" description="Helical" evidence="1">
    <location>
        <begin position="132"/>
        <end position="151"/>
    </location>
</feature>
<dbReference type="Pfam" id="PF05975">
    <property type="entry name" value="EcsB"/>
    <property type="match status" value="1"/>
</dbReference>
<accession>A0A2S7N0I5</accession>
<keyword evidence="1" id="KW-0472">Membrane</keyword>
<dbReference type="PIRSF" id="PIRSF037259">
    <property type="entry name" value="EcsB_ABC"/>
    <property type="match status" value="1"/>
</dbReference>
<name>A0A2S7N0I5_9BACI</name>
<dbReference type="OrthoDB" id="2447941at2"/>
<feature type="transmembrane region" description="Helical" evidence="1">
    <location>
        <begin position="101"/>
        <end position="120"/>
    </location>
</feature>
<comment type="caution">
    <text evidence="2">The sequence shown here is derived from an EMBL/GenBank/DDBJ whole genome shotgun (WGS) entry which is preliminary data.</text>
</comment>